<proteinExistence type="predicted"/>
<evidence type="ECO:0000313" key="2">
    <source>
        <dbReference type="EMBL" id="MQL69822.1"/>
    </source>
</evidence>
<name>A0A843TBW8_COLES</name>
<gene>
    <name evidence="2" type="ORF">Taro_002113</name>
</gene>
<keyword evidence="1" id="KW-1133">Transmembrane helix</keyword>
<organism evidence="2 3">
    <name type="scientific">Colocasia esculenta</name>
    <name type="common">Wild taro</name>
    <name type="synonym">Arum esculentum</name>
    <dbReference type="NCBI Taxonomy" id="4460"/>
    <lineage>
        <taxon>Eukaryota</taxon>
        <taxon>Viridiplantae</taxon>
        <taxon>Streptophyta</taxon>
        <taxon>Embryophyta</taxon>
        <taxon>Tracheophyta</taxon>
        <taxon>Spermatophyta</taxon>
        <taxon>Magnoliopsida</taxon>
        <taxon>Liliopsida</taxon>
        <taxon>Araceae</taxon>
        <taxon>Aroideae</taxon>
        <taxon>Colocasieae</taxon>
        <taxon>Colocasia</taxon>
    </lineage>
</organism>
<keyword evidence="3" id="KW-1185">Reference proteome</keyword>
<feature type="non-terminal residue" evidence="2">
    <location>
        <position position="1"/>
    </location>
</feature>
<reference evidence="2" key="1">
    <citation type="submission" date="2017-07" db="EMBL/GenBank/DDBJ databases">
        <title>Taro Niue Genome Assembly and Annotation.</title>
        <authorList>
            <person name="Atibalentja N."/>
            <person name="Keating K."/>
            <person name="Fields C.J."/>
        </authorList>
    </citation>
    <scope>NUCLEOTIDE SEQUENCE</scope>
    <source>
        <strain evidence="2">Niue_2</strain>
        <tissue evidence="2">Leaf</tissue>
    </source>
</reference>
<comment type="caution">
    <text evidence="2">The sequence shown here is derived from an EMBL/GenBank/DDBJ whole genome shotgun (WGS) entry which is preliminary data.</text>
</comment>
<evidence type="ECO:0000256" key="1">
    <source>
        <dbReference type="SAM" id="Phobius"/>
    </source>
</evidence>
<dbReference type="Proteomes" id="UP000652761">
    <property type="component" value="Unassembled WGS sequence"/>
</dbReference>
<keyword evidence="1" id="KW-0812">Transmembrane</keyword>
<dbReference type="EMBL" id="NMUH01000048">
    <property type="protein sequence ID" value="MQL69822.1"/>
    <property type="molecule type" value="Genomic_DNA"/>
</dbReference>
<protein>
    <submittedName>
        <fullName evidence="2">Uncharacterized protein</fullName>
    </submittedName>
</protein>
<sequence length="294" mass="32766">MTYQVVAASLGDEFLSRSLTRCIAPSRLGCRRLKALAGDPFPLSPSFPSLLPLRRCSASLSPLCTFQVRRRAVLVSLVLWSLRGARRGWAIRREGPYWVRRRAMLVSLVLWSLCGARRRWSIRREGPYWVRFFLKGRDCLCPSRSGWIGSFSCFLVSLDRFSMLPSPVWWCVWLVGGPGMEHPADPGARLASRGRGRCVPLLAASGGGLVVVVVMTFPHDVSNPWWHRHVWFPDLVVCPGFGVVLLVGPRPCGARGSSSRELGVGRAMETAVTPRVVINSESECCELLYLSDLR</sequence>
<dbReference type="AlphaFoldDB" id="A0A843TBW8"/>
<feature type="transmembrane region" description="Helical" evidence="1">
    <location>
        <begin position="230"/>
        <end position="248"/>
    </location>
</feature>
<evidence type="ECO:0000313" key="3">
    <source>
        <dbReference type="Proteomes" id="UP000652761"/>
    </source>
</evidence>
<keyword evidence="1" id="KW-0472">Membrane</keyword>
<accession>A0A843TBW8</accession>
<feature type="transmembrane region" description="Helical" evidence="1">
    <location>
        <begin position="198"/>
        <end position="218"/>
    </location>
</feature>